<dbReference type="EMBL" id="JADCNM010000007">
    <property type="protein sequence ID" value="KAG0474542.1"/>
    <property type="molecule type" value="Genomic_DNA"/>
</dbReference>
<feature type="active site" description="Proton donor" evidence="5">
    <location>
        <position position="115"/>
    </location>
</feature>
<feature type="signal peptide" evidence="6">
    <location>
        <begin position="1"/>
        <end position="19"/>
    </location>
</feature>
<dbReference type="OrthoDB" id="4781at2759"/>
<evidence type="ECO:0000256" key="5">
    <source>
        <dbReference type="PIRSR" id="PIRSR005604-1"/>
    </source>
</evidence>
<comment type="similarity">
    <text evidence="6">Belongs to the glycosyl hydrolase 16 family.</text>
</comment>
<feature type="chain" id="PRO_5033962261" description="Xyloglucan endotransglucosylase/hydrolase" evidence="6">
    <location>
        <begin position="20"/>
        <end position="349"/>
    </location>
</feature>
<comment type="caution">
    <text evidence="9">The sequence shown here is derived from an EMBL/GenBank/DDBJ whole genome shotgun (WGS) entry which is preliminary data.</text>
</comment>
<evidence type="ECO:0000313" key="11">
    <source>
        <dbReference type="Proteomes" id="UP000639772"/>
    </source>
</evidence>
<accession>A0A835QTF6</accession>
<keyword evidence="1 6" id="KW-0808">Transferase</keyword>
<dbReference type="InterPro" id="IPR013320">
    <property type="entry name" value="ConA-like_dom_sf"/>
</dbReference>
<evidence type="ECO:0000256" key="3">
    <source>
        <dbReference type="ARBA" id="ARBA00023157"/>
    </source>
</evidence>
<comment type="function">
    <text evidence="6">Catalyzes xyloglucan endohydrolysis (XEH) and/or endotransglycosylation (XET). Cleaves and religates xyloglucan polymers, an essential constituent of the primary cell wall, and thereby participates in cell wall construction of growing tissues.</text>
</comment>
<evidence type="ECO:0000256" key="4">
    <source>
        <dbReference type="ARBA" id="ARBA00023295"/>
    </source>
</evidence>
<keyword evidence="2 6" id="KW-0378">Hydrolase</keyword>
<feature type="active site" description="Nucleophile" evidence="5">
    <location>
        <position position="111"/>
    </location>
</feature>
<gene>
    <name evidence="9" type="ORF">HPP92_014228</name>
    <name evidence="8" type="ORF">HPP92_014663</name>
</gene>
<keyword evidence="3" id="KW-1015">Disulfide bond</keyword>
<dbReference type="GO" id="GO:0004553">
    <property type="term" value="F:hydrolase activity, hydrolyzing O-glycosyl compounds"/>
    <property type="evidence" value="ECO:0007669"/>
    <property type="project" value="InterPro"/>
</dbReference>
<dbReference type="GO" id="GO:0010411">
    <property type="term" value="P:xyloglucan metabolic process"/>
    <property type="evidence" value="ECO:0007669"/>
    <property type="project" value="InterPro"/>
</dbReference>
<dbReference type="Proteomes" id="UP000636800">
    <property type="component" value="Chromosome 7"/>
</dbReference>
<dbReference type="InterPro" id="IPR010713">
    <property type="entry name" value="XET_C"/>
</dbReference>
<evidence type="ECO:0000313" key="9">
    <source>
        <dbReference type="EMBL" id="KAG0474542.1"/>
    </source>
</evidence>
<dbReference type="GO" id="GO:0071555">
    <property type="term" value="P:cell wall organization"/>
    <property type="evidence" value="ECO:0007669"/>
    <property type="project" value="UniProtKB-KW"/>
</dbReference>
<dbReference type="InterPro" id="IPR044791">
    <property type="entry name" value="Beta-glucanase/XTH"/>
</dbReference>
<dbReference type="PROSITE" id="PS51762">
    <property type="entry name" value="GH16_2"/>
    <property type="match status" value="1"/>
</dbReference>
<protein>
    <recommendedName>
        <fullName evidence="6">Xyloglucan endotransglucosylase/hydrolase</fullName>
        <ecNumber evidence="6">2.4.1.207</ecNumber>
    </recommendedName>
</protein>
<dbReference type="EC" id="2.4.1.207" evidence="6"/>
<proteinExistence type="inferred from homology"/>
<dbReference type="Pfam" id="PF06955">
    <property type="entry name" value="XET_C"/>
    <property type="match status" value="1"/>
</dbReference>
<dbReference type="PIRSF" id="PIRSF005604">
    <property type="entry name" value="XET"/>
    <property type="match status" value="1"/>
</dbReference>
<dbReference type="Pfam" id="PF00722">
    <property type="entry name" value="Glyco_hydro_16"/>
    <property type="match status" value="1"/>
</dbReference>
<evidence type="ECO:0000256" key="6">
    <source>
        <dbReference type="RuleBase" id="RU361120"/>
    </source>
</evidence>
<dbReference type="GO" id="GO:0016762">
    <property type="term" value="F:xyloglucan:xyloglucosyl transferase activity"/>
    <property type="evidence" value="ECO:0007669"/>
    <property type="project" value="UniProtKB-EC"/>
</dbReference>
<evidence type="ECO:0000256" key="1">
    <source>
        <dbReference type="ARBA" id="ARBA00022679"/>
    </source>
</evidence>
<evidence type="ECO:0000259" key="7">
    <source>
        <dbReference type="PROSITE" id="PS51762"/>
    </source>
</evidence>
<name>A0A835QTF6_VANPL</name>
<sequence>MATLWKLAAAGIMTVVVLSSSSKAGAFNLPTISFDEGYTPLFGESNIVESAGGRKVKILLNKHSGSGFISSDIYYHGMFSASIKLPSDYTAGVVVAFYMSNGDIFEKNHDELDFEFLGNIRGGEWRIQTNVYGNGSTSRGREERYQLPFDPTAEPHRYSILWTNATIIFYIDDTPIREVVRNVAMGGDYPSKPMSVYATIWDGSTWATSNGKYKVNYKYAPFVAHFSDLVLHGCRLDPIWQLPAARQCGELEAETATAEYSLMTPAKRRDMLRFRQRYMTYTCCYDQVRYPEVLPECEAVDEAEKEKYWKSGDIKVQPKPVVRRHRLRRRNRAKNRIEVKEQQAADQEN</sequence>
<keyword evidence="10" id="KW-1185">Reference proteome</keyword>
<reference evidence="10 11" key="1">
    <citation type="journal article" date="2020" name="Nat. Food">
        <title>A phased Vanilla planifolia genome enables genetic improvement of flavour and production.</title>
        <authorList>
            <person name="Hasing T."/>
            <person name="Tang H."/>
            <person name="Brym M."/>
            <person name="Khazi F."/>
            <person name="Huang T."/>
            <person name="Chambers A.H."/>
        </authorList>
    </citation>
    <scope>NUCLEOTIDE SEQUENCE [LARGE SCALE GENOMIC DNA]</scope>
    <source>
        <tissue evidence="9">Leaf</tissue>
    </source>
</reference>
<dbReference type="Gene3D" id="2.60.120.200">
    <property type="match status" value="1"/>
</dbReference>
<evidence type="ECO:0000313" key="8">
    <source>
        <dbReference type="EMBL" id="KAG0472806.1"/>
    </source>
</evidence>
<keyword evidence="6" id="KW-0732">Signal</keyword>
<keyword evidence="6" id="KW-0052">Apoplast</keyword>
<dbReference type="EMBL" id="JADCNL010000007">
    <property type="protein sequence ID" value="KAG0472806.1"/>
    <property type="molecule type" value="Genomic_DNA"/>
</dbReference>
<dbReference type="InterPro" id="IPR000757">
    <property type="entry name" value="Beta-glucanase-like"/>
</dbReference>
<comment type="subcellular location">
    <subcellularLocation>
        <location evidence="6">Secreted</location>
        <location evidence="6">Cell wall</location>
    </subcellularLocation>
    <subcellularLocation>
        <location evidence="6">Secreted</location>
        <location evidence="6">Extracellular space</location>
        <location evidence="6">Apoplast</location>
    </subcellularLocation>
</comment>
<evidence type="ECO:0000256" key="2">
    <source>
        <dbReference type="ARBA" id="ARBA00022801"/>
    </source>
</evidence>
<evidence type="ECO:0000313" key="10">
    <source>
        <dbReference type="Proteomes" id="UP000636800"/>
    </source>
</evidence>
<feature type="domain" description="GH16" evidence="7">
    <location>
        <begin position="21"/>
        <end position="226"/>
    </location>
</feature>
<keyword evidence="6" id="KW-0964">Secreted</keyword>
<keyword evidence="4 6" id="KW-0326">Glycosidase</keyword>
<keyword evidence="6" id="KW-0134">Cell wall</keyword>
<dbReference type="InterPro" id="IPR016455">
    <property type="entry name" value="XTH"/>
</dbReference>
<dbReference type="SUPFAM" id="SSF49899">
    <property type="entry name" value="Concanavalin A-like lectins/glucanases"/>
    <property type="match status" value="1"/>
</dbReference>
<comment type="PTM">
    <text evidence="6">Contains at least one intrachain disulfide bond essential for its enzymatic activity.</text>
</comment>
<dbReference type="AlphaFoldDB" id="A0A835QTF6"/>
<organism evidence="9 11">
    <name type="scientific">Vanilla planifolia</name>
    <name type="common">Vanilla</name>
    <dbReference type="NCBI Taxonomy" id="51239"/>
    <lineage>
        <taxon>Eukaryota</taxon>
        <taxon>Viridiplantae</taxon>
        <taxon>Streptophyta</taxon>
        <taxon>Embryophyta</taxon>
        <taxon>Tracheophyta</taxon>
        <taxon>Spermatophyta</taxon>
        <taxon>Magnoliopsida</taxon>
        <taxon>Liliopsida</taxon>
        <taxon>Asparagales</taxon>
        <taxon>Orchidaceae</taxon>
        <taxon>Vanilloideae</taxon>
        <taxon>Vanilleae</taxon>
        <taxon>Vanilla</taxon>
    </lineage>
</organism>
<keyword evidence="6" id="KW-0961">Cell wall biogenesis/degradation</keyword>
<dbReference type="GO" id="GO:0048046">
    <property type="term" value="C:apoplast"/>
    <property type="evidence" value="ECO:0007669"/>
    <property type="project" value="UniProtKB-SubCell"/>
</dbReference>
<dbReference type="PANTHER" id="PTHR31062">
    <property type="entry name" value="XYLOGLUCAN ENDOTRANSGLUCOSYLASE/HYDROLASE PROTEIN 8-RELATED"/>
    <property type="match status" value="1"/>
</dbReference>
<dbReference type="GO" id="GO:0042546">
    <property type="term" value="P:cell wall biogenesis"/>
    <property type="evidence" value="ECO:0007669"/>
    <property type="project" value="InterPro"/>
</dbReference>
<dbReference type="Proteomes" id="UP000639772">
    <property type="component" value="Chromosome 7"/>
</dbReference>